<dbReference type="SUPFAM" id="SSF54909">
    <property type="entry name" value="Dimeric alpha+beta barrel"/>
    <property type="match status" value="1"/>
</dbReference>
<dbReference type="EMBL" id="CP011266">
    <property type="protein sequence ID" value="ALT68527.1"/>
    <property type="molecule type" value="Genomic_DNA"/>
</dbReference>
<dbReference type="Proteomes" id="UP000067738">
    <property type="component" value="Chromosome"/>
</dbReference>
<dbReference type="KEGG" id="mmil:sm9_0731"/>
<dbReference type="Gene3D" id="3.30.70.100">
    <property type="match status" value="1"/>
</dbReference>
<evidence type="ECO:0000313" key="2">
    <source>
        <dbReference type="EMBL" id="ALT68527.1"/>
    </source>
</evidence>
<name>A0A0U3CSA6_9EURY</name>
<dbReference type="InterPro" id="IPR007138">
    <property type="entry name" value="ABM_dom"/>
</dbReference>
<evidence type="ECO:0000313" key="3">
    <source>
        <dbReference type="Proteomes" id="UP000067738"/>
    </source>
</evidence>
<protein>
    <submittedName>
        <fullName evidence="2">ABM family protein</fullName>
    </submittedName>
</protein>
<dbReference type="PANTHER" id="PTHR33336:SF15">
    <property type="entry name" value="ABM DOMAIN-CONTAINING PROTEIN"/>
    <property type="match status" value="1"/>
</dbReference>
<keyword evidence="3" id="KW-1185">Reference proteome</keyword>
<proteinExistence type="predicted"/>
<gene>
    <name evidence="2" type="ORF">sm9_0731</name>
</gene>
<dbReference type="Pfam" id="PF03992">
    <property type="entry name" value="ABM"/>
    <property type="match status" value="1"/>
</dbReference>
<dbReference type="InterPro" id="IPR011008">
    <property type="entry name" value="Dimeric_a/b-barrel"/>
</dbReference>
<dbReference type="InterPro" id="IPR050744">
    <property type="entry name" value="AI-2_Isomerase_LsrG"/>
</dbReference>
<reference evidence="2 3" key="1">
    <citation type="submission" date="2015-04" db="EMBL/GenBank/DDBJ databases">
        <title>The complete genome sequence of the rumen methanogen Methanobrevibacter millerae SM9.</title>
        <authorList>
            <person name="Leahy S.C."/>
            <person name="Kelly W.J."/>
            <person name="Pacheco D.M."/>
            <person name="Li D."/>
            <person name="Altermann E."/>
            <person name="Attwood G.T."/>
        </authorList>
    </citation>
    <scope>NUCLEOTIDE SEQUENCE [LARGE SCALE GENOMIC DNA]</scope>
    <source>
        <strain evidence="2 3">SM9</strain>
    </source>
</reference>
<dbReference type="OrthoDB" id="8931at2157"/>
<feature type="domain" description="ABM" evidence="1">
    <location>
        <begin position="2"/>
        <end position="91"/>
    </location>
</feature>
<dbReference type="PROSITE" id="PS51725">
    <property type="entry name" value="ABM"/>
    <property type="match status" value="1"/>
</dbReference>
<dbReference type="PATRIC" id="fig|230361.4.peg.755"/>
<sequence>MIIVLAKAFPKDDNAKNQIIEFSKYLIENSKLEEGNIDYNLLVDTSDDFLMFVEKWESVETLQKHMQTKHFIEFGENIGNLVSGDLEIDVFDSKKLEF</sequence>
<dbReference type="GO" id="GO:0003824">
    <property type="term" value="F:catalytic activity"/>
    <property type="evidence" value="ECO:0007669"/>
    <property type="project" value="TreeGrafter"/>
</dbReference>
<organism evidence="2 3">
    <name type="scientific">Methanobrevibacter millerae</name>
    <dbReference type="NCBI Taxonomy" id="230361"/>
    <lineage>
        <taxon>Archaea</taxon>
        <taxon>Methanobacteriati</taxon>
        <taxon>Methanobacteriota</taxon>
        <taxon>Methanomada group</taxon>
        <taxon>Methanobacteria</taxon>
        <taxon>Methanobacteriales</taxon>
        <taxon>Methanobacteriaceae</taxon>
        <taxon>Methanobrevibacter</taxon>
    </lineage>
</organism>
<accession>A0A0U3CSA6</accession>
<dbReference type="AlphaFoldDB" id="A0A0U3CSA6"/>
<evidence type="ECO:0000259" key="1">
    <source>
        <dbReference type="PROSITE" id="PS51725"/>
    </source>
</evidence>
<dbReference type="PANTHER" id="PTHR33336">
    <property type="entry name" value="QUINOL MONOOXYGENASE YGIN-RELATED"/>
    <property type="match status" value="1"/>
</dbReference>